<name>A0A7S3GJP2_9EUKA</name>
<dbReference type="GO" id="GO:0007023">
    <property type="term" value="P:post-chaperonin tubulin folding pathway"/>
    <property type="evidence" value="ECO:0007669"/>
    <property type="project" value="UniProtKB-UniRule"/>
</dbReference>
<dbReference type="InterPro" id="IPR004226">
    <property type="entry name" value="TBCA"/>
</dbReference>
<proteinExistence type="inferred from homology"/>
<comment type="similarity">
    <text evidence="1 3">Belongs to the TBCA family.</text>
</comment>
<organism evidence="4">
    <name type="scientific">Palpitomonas bilix</name>
    <dbReference type="NCBI Taxonomy" id="652834"/>
    <lineage>
        <taxon>Eukaryota</taxon>
        <taxon>Eukaryota incertae sedis</taxon>
    </lineage>
</organism>
<comment type="subunit">
    <text evidence="3">Supercomplex made of cofactors A to E. Cofactors A and D function by capturing and stabilizing tubulin in a quasi-native conformation. Cofactor E binds to the cofactor D-tubulin complex; interaction with cofactor C then causes the release of tubulin polypeptides that are committed to the native state.</text>
</comment>
<gene>
    <name evidence="4" type="ORF">PBIL07802_LOCUS30727</name>
</gene>
<dbReference type="PANTHER" id="PTHR21500">
    <property type="entry name" value="TUBULIN-SPECIFIC CHAPERONE A"/>
    <property type="match status" value="1"/>
</dbReference>
<reference evidence="4" key="1">
    <citation type="submission" date="2021-01" db="EMBL/GenBank/DDBJ databases">
        <authorList>
            <person name="Corre E."/>
            <person name="Pelletier E."/>
            <person name="Niang G."/>
            <person name="Scheremetjew M."/>
            <person name="Finn R."/>
            <person name="Kale V."/>
            <person name="Holt S."/>
            <person name="Cochrane G."/>
            <person name="Meng A."/>
            <person name="Brown T."/>
            <person name="Cohen L."/>
        </authorList>
    </citation>
    <scope>NUCLEOTIDE SEQUENCE</scope>
    <source>
        <strain evidence="4">NIES-2562</strain>
    </source>
</reference>
<keyword evidence="3" id="KW-0963">Cytoplasm</keyword>
<dbReference type="Pfam" id="PF02970">
    <property type="entry name" value="TBCA"/>
    <property type="match status" value="1"/>
</dbReference>
<keyword evidence="2 3" id="KW-0143">Chaperone</keyword>
<evidence type="ECO:0000313" key="4">
    <source>
        <dbReference type="EMBL" id="CAE0268377.1"/>
    </source>
</evidence>
<keyword evidence="3" id="KW-0206">Cytoskeleton</keyword>
<dbReference type="GO" id="GO:0005874">
    <property type="term" value="C:microtubule"/>
    <property type="evidence" value="ECO:0007669"/>
    <property type="project" value="UniProtKB-KW"/>
</dbReference>
<dbReference type="InterPro" id="IPR036126">
    <property type="entry name" value="TBCA_sf"/>
</dbReference>
<protein>
    <recommendedName>
        <fullName evidence="3">Tubulin-specific chaperone A</fullName>
    </recommendedName>
</protein>
<evidence type="ECO:0000256" key="2">
    <source>
        <dbReference type="ARBA" id="ARBA00023186"/>
    </source>
</evidence>
<dbReference type="PANTHER" id="PTHR21500:SF0">
    <property type="entry name" value="TUBULIN-SPECIFIC CHAPERONE A"/>
    <property type="match status" value="1"/>
</dbReference>
<evidence type="ECO:0000256" key="1">
    <source>
        <dbReference type="ARBA" id="ARBA00006806"/>
    </source>
</evidence>
<dbReference type="GO" id="GO:0005829">
    <property type="term" value="C:cytosol"/>
    <property type="evidence" value="ECO:0007669"/>
    <property type="project" value="TreeGrafter"/>
</dbReference>
<dbReference type="GO" id="GO:0007021">
    <property type="term" value="P:tubulin complex assembly"/>
    <property type="evidence" value="ECO:0007669"/>
    <property type="project" value="UniProtKB-UniRule"/>
</dbReference>
<dbReference type="Gene3D" id="1.20.58.90">
    <property type="match status" value="1"/>
</dbReference>
<accession>A0A7S3GJP2</accession>
<sequence>MADALRAIKIQTKACQRYKKEIAYYKKEEEQQRSKIAKLQESGADGHDIDKQKEVLEETLQMIPECKNLLEQAVHELESLVVRFLTQAAVVLGFLKILIGPA</sequence>
<evidence type="ECO:0000256" key="3">
    <source>
        <dbReference type="RuleBase" id="RU364030"/>
    </source>
</evidence>
<dbReference type="GO" id="GO:0048487">
    <property type="term" value="F:beta-tubulin binding"/>
    <property type="evidence" value="ECO:0007669"/>
    <property type="project" value="InterPro"/>
</dbReference>
<dbReference type="AlphaFoldDB" id="A0A7S3GJP2"/>
<dbReference type="SUPFAM" id="SSF46988">
    <property type="entry name" value="Tubulin chaperone cofactor A"/>
    <property type="match status" value="1"/>
</dbReference>
<comment type="subcellular location">
    <subcellularLocation>
        <location evidence="3">Cytoplasm</location>
        <location evidence="3">Cytoskeleton</location>
    </subcellularLocation>
</comment>
<dbReference type="EMBL" id="HBIB01046779">
    <property type="protein sequence ID" value="CAE0268377.1"/>
    <property type="molecule type" value="Transcribed_RNA"/>
</dbReference>
<keyword evidence="3" id="KW-0493">Microtubule</keyword>